<accession>A0A238W6A7</accession>
<reference evidence="2 3" key="1">
    <citation type="submission" date="2017-06" db="EMBL/GenBank/DDBJ databases">
        <authorList>
            <person name="Kim H.J."/>
            <person name="Triplett B.A."/>
        </authorList>
    </citation>
    <scope>NUCLEOTIDE SEQUENCE [LARGE SCALE GENOMIC DNA]</scope>
    <source>
        <strain evidence="2 3">DSM 44272</strain>
    </source>
</reference>
<feature type="transmembrane region" description="Helical" evidence="1">
    <location>
        <begin position="12"/>
        <end position="34"/>
    </location>
</feature>
<proteinExistence type="predicted"/>
<organism evidence="2 3">
    <name type="scientific">Blastococcus mobilis</name>
    <dbReference type="NCBI Taxonomy" id="1938746"/>
    <lineage>
        <taxon>Bacteria</taxon>
        <taxon>Bacillati</taxon>
        <taxon>Actinomycetota</taxon>
        <taxon>Actinomycetes</taxon>
        <taxon>Geodermatophilales</taxon>
        <taxon>Geodermatophilaceae</taxon>
        <taxon>Blastococcus</taxon>
    </lineage>
</organism>
<evidence type="ECO:0000313" key="2">
    <source>
        <dbReference type="EMBL" id="SNR41961.1"/>
    </source>
</evidence>
<name>A0A238W6A7_9ACTN</name>
<dbReference type="EMBL" id="FZNO01000006">
    <property type="protein sequence ID" value="SNR41961.1"/>
    <property type="molecule type" value="Genomic_DNA"/>
</dbReference>
<dbReference type="Proteomes" id="UP000198403">
    <property type="component" value="Unassembled WGS sequence"/>
</dbReference>
<evidence type="ECO:0000256" key="1">
    <source>
        <dbReference type="SAM" id="Phobius"/>
    </source>
</evidence>
<dbReference type="AlphaFoldDB" id="A0A238W6A7"/>
<evidence type="ECO:0000313" key="3">
    <source>
        <dbReference type="Proteomes" id="UP000198403"/>
    </source>
</evidence>
<evidence type="ECO:0008006" key="4">
    <source>
        <dbReference type="Google" id="ProtNLM"/>
    </source>
</evidence>
<keyword evidence="1" id="KW-0812">Transmembrane</keyword>
<keyword evidence="3" id="KW-1185">Reference proteome</keyword>
<gene>
    <name evidence="2" type="ORF">SAMN06272737_106145</name>
</gene>
<protein>
    <recommendedName>
        <fullName evidence="4">DUF1440 domain-containing protein</fullName>
    </recommendedName>
</protein>
<keyword evidence="1" id="KW-0472">Membrane</keyword>
<keyword evidence="1" id="KW-1133">Transmembrane helix</keyword>
<sequence>MDAVSGTSRARALLPAAGRGVLAGLLGVAVMTAAEKVEQSITHRPNSYVPARTLLTLLGRHPSDDARPTGWNHAMHWGTGAVLGALRGVWAAVGLRGPQAHVAHTIVRLSTDQTLENTTGVGAPPMIWPRDERAVDVLHKAIYSLATGLIAERMVPPYLQSRRGLTSH</sequence>